<sequence length="74" mass="8861">MIREAGWKLVRSYGTTTKDQLFDLEADPGELKNLWNAREQADRRRSMERRLREWMRSIDDPVLKERGLLYQPAP</sequence>
<proteinExistence type="predicted"/>
<feature type="domain" description="N-sulphoglucosamine sulphohydrolase C-terminal" evidence="1">
    <location>
        <begin position="2"/>
        <end position="54"/>
    </location>
</feature>
<reference evidence="3" key="2">
    <citation type="submission" date="2016-04" db="EMBL/GenBank/DDBJ databases">
        <title>First Complete Genome Sequence of a Subdivision 6 Acidobacterium.</title>
        <authorList>
            <person name="Huang S."/>
            <person name="Vieira S."/>
            <person name="Bunk B."/>
            <person name="Riedel T."/>
            <person name="Sproeer C."/>
            <person name="Overmann J."/>
        </authorList>
    </citation>
    <scope>NUCLEOTIDE SEQUENCE [LARGE SCALE GENOMIC DNA]</scope>
    <source>
        <strain evidence="3">DSM 100886 HEG_-6_39</strain>
    </source>
</reference>
<reference evidence="2 3" key="1">
    <citation type="journal article" date="2016" name="Genome Announc.">
        <title>First Complete Genome Sequence of a Subdivision 6 Acidobacterium Strain.</title>
        <authorList>
            <person name="Huang S."/>
            <person name="Vieira S."/>
            <person name="Bunk B."/>
            <person name="Riedel T."/>
            <person name="Sproer C."/>
            <person name="Overmann J."/>
        </authorList>
    </citation>
    <scope>NUCLEOTIDE SEQUENCE [LARGE SCALE GENOMIC DNA]</scope>
    <source>
        <strain evidence="3">DSM 100886 HEG_-6_39</strain>
    </source>
</reference>
<accession>A0A143PFF0</accession>
<protein>
    <recommendedName>
        <fullName evidence="1">N-sulphoglucosamine sulphohydrolase C-terminal domain-containing protein</fullName>
    </recommendedName>
</protein>
<dbReference type="AlphaFoldDB" id="A0A143PFF0"/>
<dbReference type="RefSeq" id="WP_110169220.1">
    <property type="nucleotide sequence ID" value="NZ_CP015136.1"/>
</dbReference>
<organism evidence="2 3">
    <name type="scientific">Luteitalea pratensis</name>
    <dbReference type="NCBI Taxonomy" id="1855912"/>
    <lineage>
        <taxon>Bacteria</taxon>
        <taxon>Pseudomonadati</taxon>
        <taxon>Acidobacteriota</taxon>
        <taxon>Vicinamibacteria</taxon>
        <taxon>Vicinamibacterales</taxon>
        <taxon>Vicinamibacteraceae</taxon>
        <taxon>Luteitalea</taxon>
    </lineage>
</organism>
<evidence type="ECO:0000259" key="1">
    <source>
        <dbReference type="Pfam" id="PF16347"/>
    </source>
</evidence>
<dbReference type="SUPFAM" id="SSF53649">
    <property type="entry name" value="Alkaline phosphatase-like"/>
    <property type="match status" value="1"/>
</dbReference>
<dbReference type="Proteomes" id="UP000076079">
    <property type="component" value="Chromosome"/>
</dbReference>
<dbReference type="EMBL" id="CP015136">
    <property type="protein sequence ID" value="AMY07245.1"/>
    <property type="molecule type" value="Genomic_DNA"/>
</dbReference>
<name>A0A143PFF0_LUTPR</name>
<dbReference type="KEGG" id="abac:LuPra_00412"/>
<dbReference type="Pfam" id="PF16347">
    <property type="entry name" value="SGSH_C"/>
    <property type="match status" value="1"/>
</dbReference>
<dbReference type="InterPro" id="IPR032506">
    <property type="entry name" value="SGSH_C"/>
</dbReference>
<evidence type="ECO:0000313" key="2">
    <source>
        <dbReference type="EMBL" id="AMY07245.1"/>
    </source>
</evidence>
<dbReference type="InterPro" id="IPR017850">
    <property type="entry name" value="Alkaline_phosphatase_core_sf"/>
</dbReference>
<dbReference type="STRING" id="1855912.LuPra_00412"/>
<gene>
    <name evidence="2" type="ORF">LuPra_00412</name>
</gene>
<keyword evidence="3" id="KW-1185">Reference proteome</keyword>
<dbReference type="Gene3D" id="3.40.720.10">
    <property type="entry name" value="Alkaline Phosphatase, subunit A"/>
    <property type="match status" value="1"/>
</dbReference>
<evidence type="ECO:0000313" key="3">
    <source>
        <dbReference type="Proteomes" id="UP000076079"/>
    </source>
</evidence>